<comment type="catalytic activity">
    <reaction evidence="8 9">
        <text>tRNA(Leu) + L-leucine + ATP = L-leucyl-tRNA(Leu) + AMP + diphosphate</text>
        <dbReference type="Rhea" id="RHEA:11688"/>
        <dbReference type="Rhea" id="RHEA-COMP:9613"/>
        <dbReference type="Rhea" id="RHEA-COMP:9622"/>
        <dbReference type="ChEBI" id="CHEBI:30616"/>
        <dbReference type="ChEBI" id="CHEBI:33019"/>
        <dbReference type="ChEBI" id="CHEBI:57427"/>
        <dbReference type="ChEBI" id="CHEBI:78442"/>
        <dbReference type="ChEBI" id="CHEBI:78494"/>
        <dbReference type="ChEBI" id="CHEBI:456215"/>
        <dbReference type="EC" id="6.1.1.4"/>
    </reaction>
</comment>
<dbReference type="Gene3D" id="3.10.20.590">
    <property type="match status" value="1"/>
</dbReference>
<dbReference type="HAMAP" id="MF_00049_B">
    <property type="entry name" value="Leu_tRNA_synth_B"/>
    <property type="match status" value="1"/>
</dbReference>
<dbReference type="CDD" id="cd02883">
    <property type="entry name" value="NUDIX_Hydrolase"/>
    <property type="match status" value="1"/>
</dbReference>
<feature type="domain" description="Nudix hydrolase" evidence="10">
    <location>
        <begin position="389"/>
        <end position="529"/>
    </location>
</feature>
<comment type="caution">
    <text evidence="11">The sequence shown here is derived from an EMBL/GenBank/DDBJ whole genome shotgun (WGS) entry which is preliminary data.</text>
</comment>
<comment type="subcellular location">
    <subcellularLocation>
        <location evidence="9">Cytoplasm</location>
    </subcellularLocation>
</comment>
<dbReference type="InterPro" id="IPR025709">
    <property type="entry name" value="Leu_tRNA-synth_edit"/>
</dbReference>
<keyword evidence="5 9" id="KW-0067">ATP-binding</keyword>
<evidence type="ECO:0000256" key="7">
    <source>
        <dbReference type="ARBA" id="ARBA00023146"/>
    </source>
</evidence>
<sequence>MKKYDHKRIEGRWQKEWEKKKLYKISDKIRGKKNFYLLTEFPYPSGNLHVGHWYAFSVPDILARHARMQGKNVLFPVGFDAFGLPAENAAIKNKLNPRKWTYGNIDFMRKQMRSMGTSFDWSREVVTCDPSYYKWTQWQFLQFFKKGLAYRKETAVNWCPSCKTVLANEQVENGHCERCKTEVVQKEMLQWNLKITDYADRLHDDLALLDWPEPIKDAQRAWIGRSEGAEISFQLSGASFQGESIKVFTTRADTLYGATYLVLAPEHPLLDQLRASSFELLGNAEEVKHYIESARKKTELERQENKGKTGVELKGVKAINPATGEEIPVWIADYVLAGYGTGAIMAVPAHDERDFAFAKKFNLPIKETVEPMIERTIGSDAFLRGQPFKERDAVIAVVKHWTEDKYLCLDCKQRDLNYFVGGGIEAGENPIDAGKREVREETGYMHVEFVRELGGIIHSRFFYPTKEKNTHARFKPLLFQLKDHAREEVSEEENTLYDPVWVDAGKVANFINRADAALIWKRVYDDTEYSGEGILANSGEFSGMGTVEARIAIAKKFGRLKKTYKMRDWVVSRQRYWGVPIPIIHCAKCGEVPVPDKDLPVKLPEVKDYLPDGRGKSPLAKAGVWVQVKCPKCKGRAERETDTLDTFVDSSWYFLRYTDPKNRKQFAENRKQSNWMPVDLYSGGAEHTTMHVLYSRFWQKALYDLKLVKGKEPYTRRMNRSLILGPDGQKMSKSRGNVIDPDKVVSQLGADTVRMYLAFIGPYNEVSTYPWNPDGVVGIRRFLERVWKTGQLSGFRFQVSVNSKLELLLHKTIKKVGEDIVAQKFNTAISALMIFLNAVEKEIPRPAQNEQRIGKGQWEMFLRLLAPFAPHLVEELWHELGHKKSIHLEEWPKYDAKKLKEETITIVIQINGKTRGEAQVPSDADKSAQETAAREAVASRLQGKEVRRIIVVSGRLVNFVVAE</sequence>
<dbReference type="SUPFAM" id="SSF52374">
    <property type="entry name" value="Nucleotidylyl transferase"/>
    <property type="match status" value="1"/>
</dbReference>
<dbReference type="CDD" id="cd00812">
    <property type="entry name" value="LeuRS_core"/>
    <property type="match status" value="1"/>
</dbReference>
<dbReference type="GO" id="GO:0006429">
    <property type="term" value="P:leucyl-tRNA aminoacylation"/>
    <property type="evidence" value="ECO:0007669"/>
    <property type="project" value="UniProtKB-UniRule"/>
</dbReference>
<evidence type="ECO:0000313" key="12">
    <source>
        <dbReference type="Proteomes" id="UP000177968"/>
    </source>
</evidence>
<dbReference type="InterPro" id="IPR009080">
    <property type="entry name" value="tRNAsynth_Ia_anticodon-bd"/>
</dbReference>
<gene>
    <name evidence="9" type="primary">leuS</name>
    <name evidence="11" type="ORF">A3H15_00100</name>
</gene>
<dbReference type="GO" id="GO:0005829">
    <property type="term" value="C:cytosol"/>
    <property type="evidence" value="ECO:0007669"/>
    <property type="project" value="TreeGrafter"/>
</dbReference>
<dbReference type="GO" id="GO:0002161">
    <property type="term" value="F:aminoacyl-tRNA deacylase activity"/>
    <property type="evidence" value="ECO:0007669"/>
    <property type="project" value="InterPro"/>
</dbReference>
<feature type="short sequence motif" description="'HIGH' region" evidence="9">
    <location>
        <begin position="42"/>
        <end position="52"/>
    </location>
</feature>
<dbReference type="EMBL" id="MFMO01000021">
    <property type="protein sequence ID" value="OGG87808.1"/>
    <property type="molecule type" value="Genomic_DNA"/>
</dbReference>
<dbReference type="EC" id="6.1.1.4" evidence="9"/>
<reference evidence="11 12" key="1">
    <citation type="journal article" date="2016" name="Nat. Commun.">
        <title>Thousands of microbial genomes shed light on interconnected biogeochemical processes in an aquifer system.</title>
        <authorList>
            <person name="Anantharaman K."/>
            <person name="Brown C.T."/>
            <person name="Hug L.A."/>
            <person name="Sharon I."/>
            <person name="Castelle C.J."/>
            <person name="Probst A.J."/>
            <person name="Thomas B.C."/>
            <person name="Singh A."/>
            <person name="Wilkins M.J."/>
            <person name="Karaoz U."/>
            <person name="Brodie E.L."/>
            <person name="Williams K.H."/>
            <person name="Hubbard S.S."/>
            <person name="Banfield J.F."/>
        </authorList>
    </citation>
    <scope>NUCLEOTIDE SEQUENCE [LARGE SCALE GENOMIC DNA]</scope>
</reference>
<dbReference type="Proteomes" id="UP000177968">
    <property type="component" value="Unassembled WGS sequence"/>
</dbReference>
<dbReference type="FunFam" id="1.10.730.10:FF:000002">
    <property type="entry name" value="Leucine--tRNA ligase"/>
    <property type="match status" value="1"/>
</dbReference>
<accession>A0A1F6FPL4</accession>
<dbReference type="PRINTS" id="PR00985">
    <property type="entry name" value="TRNASYNTHLEU"/>
</dbReference>
<evidence type="ECO:0000256" key="5">
    <source>
        <dbReference type="ARBA" id="ARBA00022840"/>
    </source>
</evidence>
<dbReference type="Gene3D" id="3.40.50.620">
    <property type="entry name" value="HUPs"/>
    <property type="match status" value="2"/>
</dbReference>
<dbReference type="Gene3D" id="3.90.79.10">
    <property type="entry name" value="Nucleoside Triphosphate Pyrophosphohydrolase"/>
    <property type="match status" value="1"/>
</dbReference>
<dbReference type="PANTHER" id="PTHR43740:SF2">
    <property type="entry name" value="LEUCINE--TRNA LIGASE, MITOCHONDRIAL"/>
    <property type="match status" value="1"/>
</dbReference>
<dbReference type="AlphaFoldDB" id="A0A1F6FPL4"/>
<dbReference type="Pfam" id="PF00133">
    <property type="entry name" value="tRNA-synt_1"/>
    <property type="match status" value="2"/>
</dbReference>
<keyword evidence="2 9" id="KW-0963">Cytoplasm</keyword>
<dbReference type="GO" id="GO:0005524">
    <property type="term" value="F:ATP binding"/>
    <property type="evidence" value="ECO:0007669"/>
    <property type="project" value="UniProtKB-UniRule"/>
</dbReference>
<dbReference type="InterPro" id="IPR000086">
    <property type="entry name" value="NUDIX_hydrolase_dom"/>
</dbReference>
<dbReference type="SUPFAM" id="SSF47323">
    <property type="entry name" value="Anticodon-binding domain of a subclass of class I aminoacyl-tRNA synthetases"/>
    <property type="match status" value="1"/>
</dbReference>
<dbReference type="Gene3D" id="3.90.740.10">
    <property type="entry name" value="Valyl/Leucyl/Isoleucyl-tRNA synthetase, editing domain"/>
    <property type="match status" value="1"/>
</dbReference>
<keyword evidence="3 9" id="KW-0436">Ligase</keyword>
<evidence type="ECO:0000259" key="10">
    <source>
        <dbReference type="PROSITE" id="PS51462"/>
    </source>
</evidence>
<organism evidence="11 12">
    <name type="scientific">Candidatus Kaiserbacteria bacterium RIFCSPLOWO2_12_FULL_50_28</name>
    <dbReference type="NCBI Taxonomy" id="1798527"/>
    <lineage>
        <taxon>Bacteria</taxon>
        <taxon>Candidatus Kaiseribacteriota</taxon>
    </lineage>
</organism>
<dbReference type="CDD" id="cd07958">
    <property type="entry name" value="Anticodon_Ia_Leu_BEm"/>
    <property type="match status" value="1"/>
</dbReference>
<dbReference type="FunFam" id="3.40.50.620:FF:000003">
    <property type="entry name" value="Leucine--tRNA ligase"/>
    <property type="match status" value="1"/>
</dbReference>
<dbReference type="InterPro" id="IPR015797">
    <property type="entry name" value="NUDIX_hydrolase-like_dom_sf"/>
</dbReference>
<evidence type="ECO:0000256" key="9">
    <source>
        <dbReference type="HAMAP-Rule" id="MF_00049"/>
    </source>
</evidence>
<dbReference type="InterPro" id="IPR014729">
    <property type="entry name" value="Rossmann-like_a/b/a_fold"/>
</dbReference>
<keyword evidence="4 9" id="KW-0547">Nucleotide-binding</keyword>
<evidence type="ECO:0000256" key="6">
    <source>
        <dbReference type="ARBA" id="ARBA00022917"/>
    </source>
</evidence>
<comment type="similarity">
    <text evidence="1 9">Belongs to the class-I aminoacyl-tRNA synthetase family.</text>
</comment>
<evidence type="ECO:0000256" key="8">
    <source>
        <dbReference type="ARBA" id="ARBA00047469"/>
    </source>
</evidence>
<protein>
    <recommendedName>
        <fullName evidence="9">Leucine--tRNA ligase</fullName>
        <ecNumber evidence="9">6.1.1.4</ecNumber>
    </recommendedName>
    <alternativeName>
        <fullName evidence="9">Leucyl-tRNA synthetase</fullName>
        <shortName evidence="9">LeuRS</shortName>
    </alternativeName>
</protein>
<proteinExistence type="inferred from homology"/>
<dbReference type="Gene3D" id="1.10.730.10">
    <property type="entry name" value="Isoleucyl-tRNA Synthetase, Domain 1"/>
    <property type="match status" value="1"/>
</dbReference>
<dbReference type="PROSITE" id="PS51462">
    <property type="entry name" value="NUDIX"/>
    <property type="match status" value="1"/>
</dbReference>
<dbReference type="GO" id="GO:0004823">
    <property type="term" value="F:leucine-tRNA ligase activity"/>
    <property type="evidence" value="ECO:0007669"/>
    <property type="project" value="UniProtKB-UniRule"/>
</dbReference>
<evidence type="ECO:0000313" key="11">
    <source>
        <dbReference type="EMBL" id="OGG87808.1"/>
    </source>
</evidence>
<keyword evidence="6 9" id="KW-0648">Protein biosynthesis</keyword>
<dbReference type="FunFam" id="3.40.50.620:FF:000056">
    <property type="entry name" value="Leucine--tRNA ligase"/>
    <property type="match status" value="1"/>
</dbReference>
<dbReference type="Pfam" id="PF13603">
    <property type="entry name" value="tRNA-synt_1_2"/>
    <property type="match status" value="1"/>
</dbReference>
<feature type="binding site" evidence="9">
    <location>
        <position position="733"/>
    </location>
    <ligand>
        <name>ATP</name>
        <dbReference type="ChEBI" id="CHEBI:30616"/>
    </ligand>
</feature>
<evidence type="ECO:0000256" key="2">
    <source>
        <dbReference type="ARBA" id="ARBA00022490"/>
    </source>
</evidence>
<evidence type="ECO:0000256" key="3">
    <source>
        <dbReference type="ARBA" id="ARBA00022598"/>
    </source>
</evidence>
<dbReference type="SUPFAM" id="SSF50677">
    <property type="entry name" value="ValRS/IleRS/LeuRS editing domain"/>
    <property type="match status" value="1"/>
</dbReference>
<dbReference type="InterPro" id="IPR009008">
    <property type="entry name" value="Val/Leu/Ile-tRNA-synth_edit"/>
</dbReference>
<evidence type="ECO:0000256" key="4">
    <source>
        <dbReference type="ARBA" id="ARBA00022741"/>
    </source>
</evidence>
<keyword evidence="7 9" id="KW-0030">Aminoacyl-tRNA synthetase</keyword>
<evidence type="ECO:0000256" key="1">
    <source>
        <dbReference type="ARBA" id="ARBA00005594"/>
    </source>
</evidence>
<dbReference type="PANTHER" id="PTHR43740">
    <property type="entry name" value="LEUCYL-TRNA SYNTHETASE"/>
    <property type="match status" value="1"/>
</dbReference>
<dbReference type="SUPFAM" id="SSF55811">
    <property type="entry name" value="Nudix"/>
    <property type="match status" value="1"/>
</dbReference>
<dbReference type="InterPro" id="IPR002302">
    <property type="entry name" value="Leu-tRNA-ligase"/>
</dbReference>
<feature type="short sequence motif" description="'KMSKS' region" evidence="9">
    <location>
        <begin position="730"/>
        <end position="734"/>
    </location>
</feature>
<name>A0A1F6FPL4_9BACT</name>
<dbReference type="InterPro" id="IPR002300">
    <property type="entry name" value="aa-tRNA-synth_Ia"/>
</dbReference>
<dbReference type="Pfam" id="PF00293">
    <property type="entry name" value="NUDIX"/>
    <property type="match status" value="1"/>
</dbReference>
<dbReference type="InterPro" id="IPR013155">
    <property type="entry name" value="M/V/L/I-tRNA-synth_anticd-bd"/>
</dbReference>
<dbReference type="Pfam" id="PF08264">
    <property type="entry name" value="Anticodon_1"/>
    <property type="match status" value="1"/>
</dbReference>